<protein>
    <submittedName>
        <fullName evidence="1">594763d1-c941-42dc-bc98-46c255bfde2a</fullName>
    </submittedName>
</protein>
<evidence type="ECO:0000313" key="2">
    <source>
        <dbReference type="Proteomes" id="UP000289323"/>
    </source>
</evidence>
<evidence type="ECO:0000313" key="1">
    <source>
        <dbReference type="EMBL" id="SPQ22005.1"/>
    </source>
</evidence>
<organism evidence="1 2">
    <name type="scientific">Thermothielavioides terrestris</name>
    <dbReference type="NCBI Taxonomy" id="2587410"/>
    <lineage>
        <taxon>Eukaryota</taxon>
        <taxon>Fungi</taxon>
        <taxon>Dikarya</taxon>
        <taxon>Ascomycota</taxon>
        <taxon>Pezizomycotina</taxon>
        <taxon>Sordariomycetes</taxon>
        <taxon>Sordariomycetidae</taxon>
        <taxon>Sordariales</taxon>
        <taxon>Chaetomiaceae</taxon>
        <taxon>Thermothielavioides</taxon>
    </lineage>
</organism>
<gene>
    <name evidence="1" type="ORF">TT172_LOCUS4424</name>
</gene>
<accession>A0A3S4C5N0</accession>
<proteinExistence type="predicted"/>
<reference evidence="1 2" key="1">
    <citation type="submission" date="2018-04" db="EMBL/GenBank/DDBJ databases">
        <authorList>
            <person name="Huttner S."/>
            <person name="Dainat J."/>
        </authorList>
    </citation>
    <scope>NUCLEOTIDE SEQUENCE [LARGE SCALE GENOMIC DNA]</scope>
</reference>
<dbReference type="Proteomes" id="UP000289323">
    <property type="component" value="Unassembled WGS sequence"/>
</dbReference>
<dbReference type="EMBL" id="OUUZ01000008">
    <property type="protein sequence ID" value="SPQ22005.1"/>
    <property type="molecule type" value="Genomic_DNA"/>
</dbReference>
<name>A0A3S4C5N0_9PEZI</name>
<sequence length="17" mass="1853">MGCIGRYISVATRLESP</sequence>
<dbReference type="AlphaFoldDB" id="A0A3S4C5N0"/>